<evidence type="ECO:0000256" key="6">
    <source>
        <dbReference type="SAM" id="Phobius"/>
    </source>
</evidence>
<evidence type="ECO:0000256" key="5">
    <source>
        <dbReference type="ARBA" id="ARBA00034125"/>
    </source>
</evidence>
<accession>A0A0R2JID2</accession>
<evidence type="ECO:0000313" key="8">
    <source>
        <dbReference type="EMBL" id="KRN77040.1"/>
    </source>
</evidence>
<feature type="transmembrane region" description="Helical" evidence="6">
    <location>
        <begin position="98"/>
        <end position="124"/>
    </location>
</feature>
<feature type="transmembrane region" description="Helical" evidence="6">
    <location>
        <begin position="60"/>
        <end position="78"/>
    </location>
</feature>
<keyword evidence="2 6" id="KW-0812">Transmembrane</keyword>
<feature type="transmembrane region" description="Helical" evidence="6">
    <location>
        <begin position="9"/>
        <end position="28"/>
    </location>
</feature>
<protein>
    <recommendedName>
        <fullName evidence="7">Threonine/Serine exporter ThrE domain-containing protein</fullName>
    </recommendedName>
</protein>
<dbReference type="GO" id="GO:0016020">
    <property type="term" value="C:membrane"/>
    <property type="evidence" value="ECO:0007669"/>
    <property type="project" value="UniProtKB-SubCell"/>
</dbReference>
<keyword evidence="4 6" id="KW-0472">Membrane</keyword>
<dbReference type="PATRIC" id="fig|1620.3.peg.560"/>
<gene>
    <name evidence="8" type="ORF">IV67_GL000553</name>
</gene>
<name>A0A0R2JID2_9LACO</name>
<comment type="subcellular location">
    <subcellularLocation>
        <location evidence="1">Membrane</location>
        <topology evidence="1">Multi-pass membrane protein</topology>
    </subcellularLocation>
</comment>
<dbReference type="AlphaFoldDB" id="A0A0R2JID2"/>
<evidence type="ECO:0000256" key="1">
    <source>
        <dbReference type="ARBA" id="ARBA00004141"/>
    </source>
</evidence>
<dbReference type="STRING" id="1620.IV67_GL000553"/>
<organism evidence="8 9">
    <name type="scientific">Weissella minor</name>
    <dbReference type="NCBI Taxonomy" id="1620"/>
    <lineage>
        <taxon>Bacteria</taxon>
        <taxon>Bacillati</taxon>
        <taxon>Bacillota</taxon>
        <taxon>Bacilli</taxon>
        <taxon>Lactobacillales</taxon>
        <taxon>Lactobacillaceae</taxon>
        <taxon>Weissella</taxon>
    </lineage>
</organism>
<evidence type="ECO:0000256" key="4">
    <source>
        <dbReference type="ARBA" id="ARBA00023136"/>
    </source>
</evidence>
<comment type="caution">
    <text evidence="8">The sequence shown here is derived from an EMBL/GenBank/DDBJ whole genome shotgun (WGS) entry which is preliminary data.</text>
</comment>
<dbReference type="InterPro" id="IPR024528">
    <property type="entry name" value="ThrE_2"/>
</dbReference>
<dbReference type="Pfam" id="PF12821">
    <property type="entry name" value="ThrE_2"/>
    <property type="match status" value="1"/>
</dbReference>
<sequence length="137" mass="15144">MAVQAPNRSLLITGTIGAVSYIPNIIAATLADDLYYGIVFGVASVTTLCFFAARMYHIPAFILLVPGLVPYFPGQKMYQMIMSLFQQDVDQFIENTSGFVETSLCIYGSMLIVNLALPFIVSFFKKIKQKQAKNIAD</sequence>
<evidence type="ECO:0000259" key="7">
    <source>
        <dbReference type="Pfam" id="PF12821"/>
    </source>
</evidence>
<evidence type="ECO:0000313" key="9">
    <source>
        <dbReference type="Proteomes" id="UP000051673"/>
    </source>
</evidence>
<feature type="transmembrane region" description="Helical" evidence="6">
    <location>
        <begin position="34"/>
        <end position="53"/>
    </location>
</feature>
<dbReference type="Proteomes" id="UP000051673">
    <property type="component" value="Unassembled WGS sequence"/>
</dbReference>
<proteinExistence type="inferred from homology"/>
<dbReference type="EMBL" id="JQCD01000024">
    <property type="protein sequence ID" value="KRN77040.1"/>
    <property type="molecule type" value="Genomic_DNA"/>
</dbReference>
<comment type="similarity">
    <text evidence="5">Belongs to the ThrE exporter (TC 2.A.79) family.</text>
</comment>
<evidence type="ECO:0000256" key="2">
    <source>
        <dbReference type="ARBA" id="ARBA00022692"/>
    </source>
</evidence>
<keyword evidence="9" id="KW-1185">Reference proteome</keyword>
<evidence type="ECO:0000256" key="3">
    <source>
        <dbReference type="ARBA" id="ARBA00022989"/>
    </source>
</evidence>
<feature type="domain" description="Threonine/Serine exporter ThrE" evidence="7">
    <location>
        <begin position="2"/>
        <end position="112"/>
    </location>
</feature>
<keyword evidence="3 6" id="KW-1133">Transmembrane helix</keyword>
<reference evidence="8 9" key="1">
    <citation type="journal article" date="2015" name="Genome Announc.">
        <title>Expanding the biotechnology potential of lactobacilli through comparative genomics of 213 strains and associated genera.</title>
        <authorList>
            <person name="Sun Z."/>
            <person name="Harris H.M."/>
            <person name="McCann A."/>
            <person name="Guo C."/>
            <person name="Argimon S."/>
            <person name="Zhang W."/>
            <person name="Yang X."/>
            <person name="Jeffery I.B."/>
            <person name="Cooney J.C."/>
            <person name="Kagawa T.F."/>
            <person name="Liu W."/>
            <person name="Song Y."/>
            <person name="Salvetti E."/>
            <person name="Wrobel A."/>
            <person name="Rasinkangas P."/>
            <person name="Parkhill J."/>
            <person name="Rea M.C."/>
            <person name="O'Sullivan O."/>
            <person name="Ritari J."/>
            <person name="Douillard F.P."/>
            <person name="Paul Ross R."/>
            <person name="Yang R."/>
            <person name="Briner A.E."/>
            <person name="Felis G.E."/>
            <person name="de Vos W.M."/>
            <person name="Barrangou R."/>
            <person name="Klaenhammer T.R."/>
            <person name="Caufield P.W."/>
            <person name="Cui Y."/>
            <person name="Zhang H."/>
            <person name="O'Toole P.W."/>
        </authorList>
    </citation>
    <scope>NUCLEOTIDE SEQUENCE [LARGE SCALE GENOMIC DNA]</scope>
    <source>
        <strain evidence="8 9">DSM 20014</strain>
    </source>
</reference>